<dbReference type="PANTHER" id="PTHR23117">
    <property type="entry name" value="GUANYLATE KINASE-RELATED"/>
    <property type="match status" value="1"/>
</dbReference>
<dbReference type="CDD" id="cd00071">
    <property type="entry name" value="GMPK"/>
    <property type="match status" value="1"/>
</dbReference>
<dbReference type="PROSITE" id="PS50052">
    <property type="entry name" value="GUANYLATE_KINASE_2"/>
    <property type="match status" value="1"/>
</dbReference>
<dbReference type="GO" id="GO:0005524">
    <property type="term" value="F:ATP binding"/>
    <property type="evidence" value="ECO:0007669"/>
    <property type="project" value="UniProtKB-KW"/>
</dbReference>
<evidence type="ECO:0000313" key="8">
    <source>
        <dbReference type="EMBL" id="KGA18593.1"/>
    </source>
</evidence>
<keyword evidence="4" id="KW-0547">Nucleotide-binding</keyword>
<comment type="similarity">
    <text evidence="1">Belongs to the guanylate kinase family.</text>
</comment>
<gene>
    <name evidence="8" type="ORF">GM51_8135</name>
</gene>
<dbReference type="PROSITE" id="PS00856">
    <property type="entry name" value="GUANYLATE_KINASE_1"/>
    <property type="match status" value="1"/>
</dbReference>
<dbReference type="AlphaFoldDB" id="A0A094SJF8"/>
<keyword evidence="6" id="KW-0067">ATP-binding</keyword>
<keyword evidence="5" id="KW-0418">Kinase</keyword>
<dbReference type="Gene3D" id="3.40.50.300">
    <property type="entry name" value="P-loop containing nucleotide triphosphate hydrolases"/>
    <property type="match status" value="1"/>
</dbReference>
<evidence type="ECO:0000256" key="5">
    <source>
        <dbReference type="ARBA" id="ARBA00022777"/>
    </source>
</evidence>
<evidence type="ECO:0000256" key="6">
    <source>
        <dbReference type="ARBA" id="ARBA00022840"/>
    </source>
</evidence>
<dbReference type="Pfam" id="PF00625">
    <property type="entry name" value="Guanylate_kin"/>
    <property type="match status" value="1"/>
</dbReference>
<dbReference type="InterPro" id="IPR027417">
    <property type="entry name" value="P-loop_NTPase"/>
</dbReference>
<reference evidence="8" key="1">
    <citation type="submission" date="2014-06" db="EMBL/GenBank/DDBJ databases">
        <title>Key roles for freshwater Actinobacteria revealed by deep metagenomic sequencing.</title>
        <authorList>
            <person name="Ghai R."/>
            <person name="Mizuno C.M."/>
            <person name="Picazo A."/>
            <person name="Camacho A."/>
            <person name="Rodriguez-Valera F."/>
        </authorList>
    </citation>
    <scope>NUCLEOTIDE SEQUENCE</scope>
</reference>
<evidence type="ECO:0000256" key="4">
    <source>
        <dbReference type="ARBA" id="ARBA00022741"/>
    </source>
</evidence>
<dbReference type="SUPFAM" id="SSF52540">
    <property type="entry name" value="P-loop containing nucleoside triphosphate hydrolases"/>
    <property type="match status" value="1"/>
</dbReference>
<dbReference type="EMBL" id="JNSL01000041">
    <property type="protein sequence ID" value="KGA18593.1"/>
    <property type="molecule type" value="Genomic_DNA"/>
</dbReference>
<protein>
    <recommendedName>
        <fullName evidence="2">guanylate kinase</fullName>
        <ecNumber evidence="2">2.7.4.8</ecNumber>
    </recommendedName>
</protein>
<comment type="caution">
    <text evidence="8">The sequence shown here is derived from an EMBL/GenBank/DDBJ whole genome shotgun (WGS) entry which is preliminary data.</text>
</comment>
<dbReference type="NCBIfam" id="TIGR03263">
    <property type="entry name" value="guanyl_kin"/>
    <property type="match status" value="1"/>
</dbReference>
<proteinExistence type="inferred from homology"/>
<evidence type="ECO:0000259" key="7">
    <source>
        <dbReference type="PROSITE" id="PS50052"/>
    </source>
</evidence>
<organism evidence="8">
    <name type="scientific">freshwater metagenome</name>
    <dbReference type="NCBI Taxonomy" id="449393"/>
    <lineage>
        <taxon>unclassified sequences</taxon>
        <taxon>metagenomes</taxon>
        <taxon>ecological metagenomes</taxon>
    </lineage>
</organism>
<feature type="domain" description="Guanylate kinase-like" evidence="7">
    <location>
        <begin position="5"/>
        <end position="184"/>
    </location>
</feature>
<dbReference type="InterPro" id="IPR017665">
    <property type="entry name" value="Guanylate_kinase"/>
</dbReference>
<dbReference type="InterPro" id="IPR008144">
    <property type="entry name" value="Guanylate_kin-like_dom"/>
</dbReference>
<dbReference type="HAMAP" id="MF_00328">
    <property type="entry name" value="Guanylate_kinase"/>
    <property type="match status" value="1"/>
</dbReference>
<evidence type="ECO:0000256" key="1">
    <source>
        <dbReference type="ARBA" id="ARBA00005790"/>
    </source>
</evidence>
<evidence type="ECO:0000256" key="3">
    <source>
        <dbReference type="ARBA" id="ARBA00022679"/>
    </source>
</evidence>
<dbReference type="InterPro" id="IPR008145">
    <property type="entry name" value="GK/Ca_channel_bsu"/>
</dbReference>
<dbReference type="PANTHER" id="PTHR23117:SF13">
    <property type="entry name" value="GUANYLATE KINASE"/>
    <property type="match status" value="1"/>
</dbReference>
<dbReference type="Gene3D" id="3.30.63.10">
    <property type="entry name" value="Guanylate Kinase phosphate binding domain"/>
    <property type="match status" value="1"/>
</dbReference>
<keyword evidence="3" id="KW-0808">Transferase</keyword>
<dbReference type="GO" id="GO:0004385">
    <property type="term" value="F:GMP kinase activity"/>
    <property type="evidence" value="ECO:0007669"/>
    <property type="project" value="UniProtKB-EC"/>
</dbReference>
<dbReference type="SMART" id="SM00072">
    <property type="entry name" value="GuKc"/>
    <property type="match status" value="1"/>
</dbReference>
<sequence>MNSTGKLVVMAGPSAVGKGTLASHIVTNFAGYVLSVSATTRSPREGEIDGVSYIFLTDEQFRSRAESGQMLEWATVHGKHSYGTPRSPVEEGLARGLNVILEIDVQGAFQVRESFPEALLIFVKPPSFEELRARLDKRGTESEEDKQIRLETARTELDQASQFDYSVINDEVARCAQEVVELVQIT</sequence>
<dbReference type="InterPro" id="IPR020590">
    <property type="entry name" value="Guanylate_kinase_CS"/>
</dbReference>
<name>A0A094SJF8_9ZZZZ</name>
<evidence type="ECO:0000256" key="2">
    <source>
        <dbReference type="ARBA" id="ARBA00012961"/>
    </source>
</evidence>
<dbReference type="FunFam" id="3.30.63.10:FF:000002">
    <property type="entry name" value="Guanylate kinase 1"/>
    <property type="match status" value="1"/>
</dbReference>
<accession>A0A094SJF8</accession>
<dbReference type="EC" id="2.7.4.8" evidence="2"/>
<dbReference type="GO" id="GO:0005829">
    <property type="term" value="C:cytosol"/>
    <property type="evidence" value="ECO:0007669"/>
    <property type="project" value="TreeGrafter"/>
</dbReference>